<reference evidence="1 2" key="1">
    <citation type="submission" date="2017-03" db="EMBL/GenBank/DDBJ databases">
        <title>Lifting the veil on microbial sulfur biogeochemistry in mining wastewaters.</title>
        <authorList>
            <person name="Kantor R.S."/>
            <person name="Colenbrander Nelson T."/>
            <person name="Marshall S."/>
            <person name="Bennett D."/>
            <person name="Apte S."/>
            <person name="Camacho D."/>
            <person name="Thomas B.C."/>
            <person name="Warren L.A."/>
            <person name="Banfield J.F."/>
        </authorList>
    </citation>
    <scope>NUCLEOTIDE SEQUENCE [LARGE SCALE GENOMIC DNA]</scope>
    <source>
        <strain evidence="1">32-69-9</strain>
    </source>
</reference>
<dbReference type="EMBL" id="NCEB01000012">
    <property type="protein sequence ID" value="OYX33981.1"/>
    <property type="molecule type" value="Genomic_DNA"/>
</dbReference>
<organism evidence="1 2">
    <name type="scientific">Brevundimonas subvibrioides</name>
    <dbReference type="NCBI Taxonomy" id="74313"/>
    <lineage>
        <taxon>Bacteria</taxon>
        <taxon>Pseudomonadati</taxon>
        <taxon>Pseudomonadota</taxon>
        <taxon>Alphaproteobacteria</taxon>
        <taxon>Caulobacterales</taxon>
        <taxon>Caulobacteraceae</taxon>
        <taxon>Brevundimonas</taxon>
    </lineage>
</organism>
<comment type="caution">
    <text evidence="1">The sequence shown here is derived from an EMBL/GenBank/DDBJ whole genome shotgun (WGS) entry which is preliminary data.</text>
</comment>
<evidence type="ECO:0000313" key="2">
    <source>
        <dbReference type="Proteomes" id="UP000215595"/>
    </source>
</evidence>
<sequence>MSTTPTPASLHYGDGEFAILKPGPFVRCAVTDRPIPLDVLRYWSAERQEAYYGPAEALSRMVEP</sequence>
<accession>A0A258FNB4</accession>
<evidence type="ECO:0000313" key="1">
    <source>
        <dbReference type="EMBL" id="OYX33981.1"/>
    </source>
</evidence>
<dbReference type="InterPro" id="IPR018661">
    <property type="entry name" value="DUF2093"/>
</dbReference>
<gene>
    <name evidence="1" type="ORF">B7Z01_07415</name>
</gene>
<protein>
    <recommendedName>
        <fullName evidence="3">DUF2093 domain-containing protein</fullName>
    </recommendedName>
</protein>
<name>A0A258FNB4_9CAUL</name>
<evidence type="ECO:0008006" key="3">
    <source>
        <dbReference type="Google" id="ProtNLM"/>
    </source>
</evidence>
<dbReference type="Pfam" id="PF09866">
    <property type="entry name" value="DUF2093"/>
    <property type="match status" value="1"/>
</dbReference>
<proteinExistence type="predicted"/>
<dbReference type="AlphaFoldDB" id="A0A258FNB4"/>
<dbReference type="Proteomes" id="UP000215595">
    <property type="component" value="Unassembled WGS sequence"/>
</dbReference>